<dbReference type="InterPro" id="IPR043129">
    <property type="entry name" value="ATPase_NBD"/>
</dbReference>
<reference evidence="2 3" key="1">
    <citation type="submission" date="2020-08" db="EMBL/GenBank/DDBJ databases">
        <title>Genomic Encyclopedia of Type Strains, Phase III (KMG-III): the genomes of soil and plant-associated and newly described type strains.</title>
        <authorList>
            <person name="Whitman W."/>
        </authorList>
    </citation>
    <scope>NUCLEOTIDE SEQUENCE [LARGE SCALE GENOMIC DNA]</scope>
    <source>
        <strain evidence="2 3">SFB5A</strain>
    </source>
</reference>
<dbReference type="GO" id="GO:0004340">
    <property type="term" value="F:glucokinase activity"/>
    <property type="evidence" value="ECO:0007669"/>
    <property type="project" value="UniProtKB-EC"/>
</dbReference>
<dbReference type="EMBL" id="JACHJY010000002">
    <property type="protein sequence ID" value="MBB4980992.1"/>
    <property type="molecule type" value="Genomic_DNA"/>
</dbReference>
<proteinExistence type="inferred from homology"/>
<dbReference type="RefSeq" id="WP_184930509.1">
    <property type="nucleotide sequence ID" value="NZ_JACHJY010000002.1"/>
</dbReference>
<keyword evidence="2" id="KW-0808">Transferase</keyword>
<gene>
    <name evidence="2" type="ORF">GGE06_001900</name>
</gene>
<comment type="similarity">
    <text evidence="1">Belongs to the ROK (NagC/XylR) family.</text>
</comment>
<dbReference type="PANTHER" id="PTHR18964">
    <property type="entry name" value="ROK (REPRESSOR, ORF, KINASE) FAMILY"/>
    <property type="match status" value="1"/>
</dbReference>
<protein>
    <submittedName>
        <fullName evidence="2">Glucokinase</fullName>
        <ecNumber evidence="2">2.7.1.2</ecNumber>
    </submittedName>
</protein>
<keyword evidence="3" id="KW-1185">Reference proteome</keyword>
<comment type="caution">
    <text evidence="2">The sequence shown here is derived from an EMBL/GenBank/DDBJ whole genome shotgun (WGS) entry which is preliminary data.</text>
</comment>
<dbReference type="Proteomes" id="UP000582643">
    <property type="component" value="Unassembled WGS sequence"/>
</dbReference>
<dbReference type="AlphaFoldDB" id="A0A7W7TX57"/>
<dbReference type="EC" id="2.7.1.2" evidence="2"/>
<dbReference type="PANTHER" id="PTHR18964:SF173">
    <property type="entry name" value="GLUCOKINASE"/>
    <property type="match status" value="1"/>
</dbReference>
<sequence>MSAAVTVFDVGGTHIRQAWWLPGGELRARTSRPSPSFRRFPRADVAELRAMMVKDLCDAVPKTPGAVAGVSFGAALDHRSGLVYASAPLWGEHSKPYDLRAALTARRRDVDWHIVNDVTAALLHAAAHPGRGAHRKILLATVSSGIACRVIDRRRGLIPVDSSGLQGEIGHLPAHAELAGRPLEATCDCGKPGHLAAYSSGPGIARAAGVLKEREPSRWSHSRLGALTAGGLGFEEALRGALDERDALAGELLDAVTAPVADVLRTALCLDPEIDEAILTGGVVHGLGDHYRRALLTSLARQGLYLTSEHTPDWWERRITVTAPGEADGLVGAGIATRAGVTVAGVSASSGAAA</sequence>
<evidence type="ECO:0000313" key="3">
    <source>
        <dbReference type="Proteomes" id="UP000582643"/>
    </source>
</evidence>
<dbReference type="InterPro" id="IPR000600">
    <property type="entry name" value="ROK"/>
</dbReference>
<dbReference type="SUPFAM" id="SSF53067">
    <property type="entry name" value="Actin-like ATPase domain"/>
    <property type="match status" value="1"/>
</dbReference>
<evidence type="ECO:0000313" key="2">
    <source>
        <dbReference type="EMBL" id="MBB4980992.1"/>
    </source>
</evidence>
<organism evidence="2 3">
    <name type="scientific">Streptomyces nymphaeiformis</name>
    <dbReference type="NCBI Taxonomy" id="2663842"/>
    <lineage>
        <taxon>Bacteria</taxon>
        <taxon>Bacillati</taxon>
        <taxon>Actinomycetota</taxon>
        <taxon>Actinomycetes</taxon>
        <taxon>Kitasatosporales</taxon>
        <taxon>Streptomycetaceae</taxon>
        <taxon>Streptomyces</taxon>
    </lineage>
</organism>
<name>A0A7W7TX57_9ACTN</name>
<dbReference type="Pfam" id="PF00480">
    <property type="entry name" value="ROK"/>
    <property type="match status" value="1"/>
</dbReference>
<keyword evidence="2" id="KW-0418">Kinase</keyword>
<evidence type="ECO:0000256" key="1">
    <source>
        <dbReference type="ARBA" id="ARBA00006479"/>
    </source>
</evidence>
<dbReference type="Gene3D" id="3.30.420.40">
    <property type="match status" value="2"/>
</dbReference>
<accession>A0A7W7TX57</accession>